<gene>
    <name evidence="3" type="ORF">Vgi01_50060</name>
</gene>
<evidence type="ECO:0000313" key="4">
    <source>
        <dbReference type="Proteomes" id="UP000647860"/>
    </source>
</evidence>
<accession>A0ABQ4IKA8</accession>
<keyword evidence="2" id="KW-1133">Transmembrane helix</keyword>
<proteinExistence type="predicted"/>
<reference evidence="3 4" key="1">
    <citation type="submission" date="2021-01" db="EMBL/GenBank/DDBJ databases">
        <title>Whole genome shotgun sequence of Verrucosispora gifhornensis NBRC 16317.</title>
        <authorList>
            <person name="Komaki H."/>
            <person name="Tamura T."/>
        </authorList>
    </citation>
    <scope>NUCLEOTIDE SEQUENCE [LARGE SCALE GENOMIC DNA]</scope>
    <source>
        <strain evidence="3 4">NBRC 16317</strain>
    </source>
</reference>
<dbReference type="RefSeq" id="WP_239089141.1">
    <property type="nucleotide sequence ID" value="NZ_BAAAGZ010000004.1"/>
</dbReference>
<dbReference type="EMBL" id="BOPA01000039">
    <property type="protein sequence ID" value="GIJ18322.1"/>
    <property type="molecule type" value="Genomic_DNA"/>
</dbReference>
<feature type="transmembrane region" description="Helical" evidence="2">
    <location>
        <begin position="37"/>
        <end position="58"/>
    </location>
</feature>
<evidence type="ECO:0000256" key="1">
    <source>
        <dbReference type="SAM" id="MobiDB-lite"/>
    </source>
</evidence>
<dbReference type="Proteomes" id="UP000647860">
    <property type="component" value="Unassembled WGS sequence"/>
</dbReference>
<keyword evidence="2" id="KW-0472">Membrane</keyword>
<feature type="transmembrane region" description="Helical" evidence="2">
    <location>
        <begin position="64"/>
        <end position="80"/>
    </location>
</feature>
<comment type="caution">
    <text evidence="3">The sequence shown here is derived from an EMBL/GenBank/DDBJ whole genome shotgun (WGS) entry which is preliminary data.</text>
</comment>
<evidence type="ECO:0000256" key="2">
    <source>
        <dbReference type="SAM" id="Phobius"/>
    </source>
</evidence>
<feature type="region of interest" description="Disordered" evidence="1">
    <location>
        <begin position="1"/>
        <end position="26"/>
    </location>
</feature>
<keyword evidence="2" id="KW-0812">Transmembrane</keyword>
<organism evidence="3 4">
    <name type="scientific">Micromonospora gifhornensis</name>
    <dbReference type="NCBI Taxonomy" id="84594"/>
    <lineage>
        <taxon>Bacteria</taxon>
        <taxon>Bacillati</taxon>
        <taxon>Actinomycetota</taxon>
        <taxon>Actinomycetes</taxon>
        <taxon>Micromonosporales</taxon>
        <taxon>Micromonosporaceae</taxon>
        <taxon>Micromonospora</taxon>
    </lineage>
</organism>
<keyword evidence="4" id="KW-1185">Reference proteome</keyword>
<name>A0ABQ4IKA8_9ACTN</name>
<protein>
    <submittedName>
        <fullName evidence="3">Uncharacterized protein</fullName>
    </submittedName>
</protein>
<evidence type="ECO:0000313" key="3">
    <source>
        <dbReference type="EMBL" id="GIJ18322.1"/>
    </source>
</evidence>
<sequence>MVNHDTQGAAMIDQHRHASAGTAATPDNDARNLLRPVLWLLLILSAAANITMSVVGAYAIGSGFGLITVACAVTLVVHHYRHRRA</sequence>